<comment type="caution">
    <text evidence="2">The sequence shown here is derived from an EMBL/GenBank/DDBJ whole genome shotgun (WGS) entry which is preliminary data.</text>
</comment>
<organism evidence="2 3">
    <name type="scientific">Diploscapter pachys</name>
    <dbReference type="NCBI Taxonomy" id="2018661"/>
    <lineage>
        <taxon>Eukaryota</taxon>
        <taxon>Metazoa</taxon>
        <taxon>Ecdysozoa</taxon>
        <taxon>Nematoda</taxon>
        <taxon>Chromadorea</taxon>
        <taxon>Rhabditida</taxon>
        <taxon>Rhabditina</taxon>
        <taxon>Rhabditomorpha</taxon>
        <taxon>Rhabditoidea</taxon>
        <taxon>Rhabditidae</taxon>
        <taxon>Diploscapter</taxon>
    </lineage>
</organism>
<evidence type="ECO:0000313" key="2">
    <source>
        <dbReference type="EMBL" id="PAV85871.1"/>
    </source>
</evidence>
<name>A0A2A2LI38_9BILA</name>
<keyword evidence="3" id="KW-1185">Reference proteome</keyword>
<feature type="compositionally biased region" description="Polar residues" evidence="1">
    <location>
        <begin position="460"/>
        <end position="473"/>
    </location>
</feature>
<evidence type="ECO:0000313" key="3">
    <source>
        <dbReference type="Proteomes" id="UP000218231"/>
    </source>
</evidence>
<dbReference type="AlphaFoldDB" id="A0A2A2LI38"/>
<evidence type="ECO:0000256" key="1">
    <source>
        <dbReference type="SAM" id="MobiDB-lite"/>
    </source>
</evidence>
<feature type="region of interest" description="Disordered" evidence="1">
    <location>
        <begin position="455"/>
        <end position="474"/>
    </location>
</feature>
<proteinExistence type="predicted"/>
<reference evidence="2 3" key="1">
    <citation type="journal article" date="2017" name="Curr. Biol.">
        <title>Genome architecture and evolution of a unichromosomal asexual nematode.</title>
        <authorList>
            <person name="Fradin H."/>
            <person name="Zegar C."/>
            <person name="Gutwein M."/>
            <person name="Lucas J."/>
            <person name="Kovtun M."/>
            <person name="Corcoran D."/>
            <person name="Baugh L.R."/>
            <person name="Kiontke K."/>
            <person name="Gunsalus K."/>
            <person name="Fitch D.H."/>
            <person name="Piano F."/>
        </authorList>
    </citation>
    <scope>NUCLEOTIDE SEQUENCE [LARGE SCALE GENOMIC DNA]</scope>
    <source>
        <strain evidence="2">PF1309</strain>
    </source>
</reference>
<feature type="region of interest" description="Disordered" evidence="1">
    <location>
        <begin position="725"/>
        <end position="746"/>
    </location>
</feature>
<gene>
    <name evidence="2" type="ORF">WR25_09126</name>
</gene>
<protein>
    <submittedName>
        <fullName evidence="2">Uncharacterized protein</fullName>
    </submittedName>
</protein>
<dbReference type="Proteomes" id="UP000218231">
    <property type="component" value="Unassembled WGS sequence"/>
</dbReference>
<sequence>MPRYLLATCRLYRGRVFDDPSPESTSRGWPVVLGNQEVIPFNHGRIVEAASFQNTEKFDSSIVKIEPDVEEIFGQPHGHVNIKFGTSAPALVQLNDSQNPGTSAEPPMTEMERLLNSIVNNSQGNHEMNCKAEYNSSSGHVEDDQWEDLVNGSGDGDEQGQIDVEAFNSADEDETEEGQPFVKRAKMEFVQPGNNVFYNDARHVDHLMIFGMKEPPQRLDCVPLVDTDKIKAGDVLTYFIVHNSEKASKNITVDNFNKWNQRDKSSRLHNYFYDANFVRISNEAEASYFMTKYASTNHACDPPGSFIRRIWRGYSGPGRTPIGYAIVCYQALENFKQFKFVPHKNSKKNNTPYVRKFPTTLEEAHQDRQMKKPSSILAETNFKSLTCKDPRMLPTKANIYNLTRRGGTKYVNYYLPTAPTTSKLGGILDLSAGGLSVEDSKLLLSMSGISDCSMLELDDTNSPSTSSQSWTRTISKEESERLMTRIPKIGDTTFHNNAHTIDMNVVFGLKESPQLLDCVPFVDPDLIQPGDVFTFYVKHENRNVSKDIPVDCFGKWNMSKSSSKCKSYFYSASFEKCSSQAEAEYVISKYSSTNYSCIPMGSFIRRIWRGYRVQDREPFGVAIVSYMANPNFEKFHFEAHKNAKHKSEPYIRRFPSTIEEVQQERASKTPADILAEAKMRTAENGEDLRRMPSKYTVYDTSRKINKRNKIPKGIPVELLKQFNIGQPGEENGDLPDDDNHLTNDAGEDSMQKEFDFNPQDIIKMGCISQKMLAWPNPPGDNLFHNNAHQIDASIIFGLSQPPQLLNCVPVIDTNQVEAGDIFTFYVNHTNEYVSKNIPVDSFGKWNMNRSSSKCKSYFYSATFEKVQTQAEAEYIISKYTSTNYSCIPLGSFIRRIWRGYRAQDRSPIGCAIVSYMANDDFERFHFEAHKNSRHNTEPYVRRFPTALEEAVQERQLKRPCEVMADASVRAHEHNDVRLLPTKSTLYNGKRRLMKRNDPEGANLSGDFSGNPESGYYEDDIVSFNRYMDQYEEDQSTNDSTAFDPSLIPLEEETPCTMTLEDILNQTGG</sequence>
<accession>A0A2A2LI38</accession>
<dbReference type="EMBL" id="LIAE01006717">
    <property type="protein sequence ID" value="PAV85871.1"/>
    <property type="molecule type" value="Genomic_DNA"/>
</dbReference>